<protein>
    <submittedName>
        <fullName evidence="1">Uncharacterized protein</fullName>
    </submittedName>
</protein>
<accession>A0A8S5P2S9</accession>
<reference evidence="1" key="1">
    <citation type="journal article" date="2021" name="Proc. Natl. Acad. Sci. U.S.A.">
        <title>A Catalog of Tens of Thousands of Viruses from Human Metagenomes Reveals Hidden Associations with Chronic Diseases.</title>
        <authorList>
            <person name="Tisza M.J."/>
            <person name="Buck C.B."/>
        </authorList>
    </citation>
    <scope>NUCLEOTIDE SEQUENCE</scope>
    <source>
        <strain evidence="1">CtNwR4</strain>
    </source>
</reference>
<name>A0A8S5P2S9_9CAUD</name>
<proteinExistence type="predicted"/>
<evidence type="ECO:0000313" key="1">
    <source>
        <dbReference type="EMBL" id="DAE00936.1"/>
    </source>
</evidence>
<organism evidence="1">
    <name type="scientific">Siphoviridae sp. ctNwR4</name>
    <dbReference type="NCBI Taxonomy" id="2825474"/>
    <lineage>
        <taxon>Viruses</taxon>
        <taxon>Duplodnaviria</taxon>
        <taxon>Heunggongvirae</taxon>
        <taxon>Uroviricota</taxon>
        <taxon>Caudoviricetes</taxon>
    </lineage>
</organism>
<sequence>MRNWKSLTREERKAERDKVPGEYARKQFMDANLAATLDLLKDNQFAQAKAWKVAYGCYLINTPEEIAAHCRAAAHGKD</sequence>
<dbReference type="EMBL" id="BK015315">
    <property type="protein sequence ID" value="DAE00936.1"/>
    <property type="molecule type" value="Genomic_DNA"/>
</dbReference>